<reference evidence="2 3" key="1">
    <citation type="submission" date="2020-06" db="EMBL/GenBank/DDBJ databases">
        <title>Sulfitobacter algicola sp. nov., isolated from green algae.</title>
        <authorList>
            <person name="Wang C."/>
        </authorList>
    </citation>
    <scope>NUCLEOTIDE SEQUENCE [LARGE SCALE GENOMIC DNA]</scope>
    <source>
        <strain evidence="2 3">1151</strain>
    </source>
</reference>
<protein>
    <submittedName>
        <fullName evidence="2">Uncharacterized protein</fullName>
    </submittedName>
</protein>
<proteinExistence type="predicted"/>
<evidence type="ECO:0000313" key="3">
    <source>
        <dbReference type="Proteomes" id="UP000777935"/>
    </source>
</evidence>
<feature type="region of interest" description="Disordered" evidence="1">
    <location>
        <begin position="1"/>
        <end position="45"/>
    </location>
</feature>
<feature type="compositionally biased region" description="Polar residues" evidence="1">
    <location>
        <begin position="1"/>
        <end position="10"/>
    </location>
</feature>
<dbReference type="InterPro" id="IPR027417">
    <property type="entry name" value="P-loop_NTPase"/>
</dbReference>
<sequence length="465" mass="50275">MNQPIRSSSAAVRPQVVMPTARSASSGNNVQVEQTNSNETAQQNRSVRPVRVLIAGEAGSGKSELVKFLVGENPVPEDLKIGDMPPVILRFGETHRTSAGWWGGERKQFSGIDIAAAVQEKPDYIALHVPNPFLKRINLFDLSGTHDPARLQEQFVRVAQHSEIVLWCTDSAKGWSEAESNLWSRIPARMADASMLVVTHSGQEQDKISLSRSLHRLKTKAAPLFHSMIPLATNRAIDAAPGGQVANMDVWTESGGKSLISGILFLAKSVRQAEKKEGAALKANAAALRKAFANPDTPRGGRPAARPTSGFGGVNAQPFGSARPQAAEAAPQVAPLIVLDEIPDIDLEEILDKAPAVVEPSQKSSENQLLSYLYAQTDQLVDLVGTDDEFDEPEFLSICTQTLDEFSYRLSQATLRDDAVWVEEQVQEAAELLILLQLEGGDQSLLDAAAIVLQLGRDVSWAVAA</sequence>
<feature type="compositionally biased region" description="Polar residues" evidence="1">
    <location>
        <begin position="22"/>
        <end position="45"/>
    </location>
</feature>
<dbReference type="Gene3D" id="3.40.50.300">
    <property type="entry name" value="P-loop containing nucleotide triphosphate hydrolases"/>
    <property type="match status" value="1"/>
</dbReference>
<evidence type="ECO:0000256" key="1">
    <source>
        <dbReference type="SAM" id="MobiDB-lite"/>
    </source>
</evidence>
<dbReference type="RefSeq" id="WP_174134415.1">
    <property type="nucleotide sequence ID" value="NZ_JABUFE010000001.1"/>
</dbReference>
<comment type="caution">
    <text evidence="2">The sequence shown here is derived from an EMBL/GenBank/DDBJ whole genome shotgun (WGS) entry which is preliminary data.</text>
</comment>
<dbReference type="EMBL" id="JABUFE010000001">
    <property type="protein sequence ID" value="NSX53290.1"/>
    <property type="molecule type" value="Genomic_DNA"/>
</dbReference>
<evidence type="ECO:0000313" key="2">
    <source>
        <dbReference type="EMBL" id="NSX53290.1"/>
    </source>
</evidence>
<name>A0ABX2IQA6_9RHOB</name>
<organism evidence="2 3">
    <name type="scientific">Parasulfitobacter algicola</name>
    <dbReference type="NCBI Taxonomy" id="2614809"/>
    <lineage>
        <taxon>Bacteria</taxon>
        <taxon>Pseudomonadati</taxon>
        <taxon>Pseudomonadota</taxon>
        <taxon>Alphaproteobacteria</taxon>
        <taxon>Rhodobacterales</taxon>
        <taxon>Roseobacteraceae</taxon>
        <taxon>Parasulfitobacter</taxon>
    </lineage>
</organism>
<accession>A0ABX2IQA6</accession>
<dbReference type="Proteomes" id="UP000777935">
    <property type="component" value="Unassembled WGS sequence"/>
</dbReference>
<dbReference type="SUPFAM" id="SSF52540">
    <property type="entry name" value="P-loop containing nucleoside triphosphate hydrolases"/>
    <property type="match status" value="1"/>
</dbReference>
<keyword evidence="3" id="KW-1185">Reference proteome</keyword>
<gene>
    <name evidence="2" type="ORF">HRQ87_00575</name>
</gene>